<accession>A0ABD1LQW3</accession>
<keyword evidence="3" id="KW-1185">Reference proteome</keyword>
<dbReference type="InterPro" id="IPR013103">
    <property type="entry name" value="RVT_2"/>
</dbReference>
<dbReference type="AlphaFoldDB" id="A0ABD1LQW3"/>
<protein>
    <recommendedName>
        <fullName evidence="1">Reverse transcriptase Ty1/copia-type domain-containing protein</fullName>
    </recommendedName>
</protein>
<organism evidence="2 3">
    <name type="scientific">Flemingia macrophylla</name>
    <dbReference type="NCBI Taxonomy" id="520843"/>
    <lineage>
        <taxon>Eukaryota</taxon>
        <taxon>Viridiplantae</taxon>
        <taxon>Streptophyta</taxon>
        <taxon>Embryophyta</taxon>
        <taxon>Tracheophyta</taxon>
        <taxon>Spermatophyta</taxon>
        <taxon>Magnoliopsida</taxon>
        <taxon>eudicotyledons</taxon>
        <taxon>Gunneridae</taxon>
        <taxon>Pentapetalae</taxon>
        <taxon>rosids</taxon>
        <taxon>fabids</taxon>
        <taxon>Fabales</taxon>
        <taxon>Fabaceae</taxon>
        <taxon>Papilionoideae</taxon>
        <taxon>50 kb inversion clade</taxon>
        <taxon>NPAAA clade</taxon>
        <taxon>indigoferoid/millettioid clade</taxon>
        <taxon>Phaseoleae</taxon>
        <taxon>Flemingia</taxon>
    </lineage>
</organism>
<sequence length="173" mass="19731">MQDEFEMSMMGELKFFLGLQILQSDEGIKLHQTKYTKELLKKFKMEDIKEIKTPMHPLSALTLGEDSPNVGQMQFQVELREVHLKAVKKILRYLKGTINLGLCFKRSQDFSLLGYCDADYVGDRWERKSTSGGCHFMGNCLVSWTSKRQSTIVLSTCEAEYNQLGIAAPNYSG</sequence>
<dbReference type="Pfam" id="PF07727">
    <property type="entry name" value="RVT_2"/>
    <property type="match status" value="1"/>
</dbReference>
<dbReference type="PANTHER" id="PTHR11439:SF483">
    <property type="entry name" value="PEPTIDE SYNTHASE GLIP-LIKE, PUTATIVE (AFU_ORTHOLOGUE AFUA_3G12920)-RELATED"/>
    <property type="match status" value="1"/>
</dbReference>
<reference evidence="2 3" key="1">
    <citation type="submission" date="2024-08" db="EMBL/GenBank/DDBJ databases">
        <title>Insights into the chromosomal genome structure of Flemingia macrophylla.</title>
        <authorList>
            <person name="Ding Y."/>
            <person name="Zhao Y."/>
            <person name="Bi W."/>
            <person name="Wu M."/>
            <person name="Zhao G."/>
            <person name="Gong Y."/>
            <person name="Li W."/>
            <person name="Zhang P."/>
        </authorList>
    </citation>
    <scope>NUCLEOTIDE SEQUENCE [LARGE SCALE GENOMIC DNA]</scope>
    <source>
        <strain evidence="2">DYQJB</strain>
        <tissue evidence="2">Leaf</tissue>
    </source>
</reference>
<dbReference type="CDD" id="cd09272">
    <property type="entry name" value="RNase_HI_RT_Ty1"/>
    <property type="match status" value="1"/>
</dbReference>
<dbReference type="PANTHER" id="PTHR11439">
    <property type="entry name" value="GAG-POL-RELATED RETROTRANSPOSON"/>
    <property type="match status" value="1"/>
</dbReference>
<dbReference type="EMBL" id="JBGMDY010000008">
    <property type="protein sequence ID" value="KAL2325894.1"/>
    <property type="molecule type" value="Genomic_DNA"/>
</dbReference>
<dbReference type="Proteomes" id="UP001603857">
    <property type="component" value="Unassembled WGS sequence"/>
</dbReference>
<proteinExistence type="predicted"/>
<evidence type="ECO:0000259" key="1">
    <source>
        <dbReference type="Pfam" id="PF07727"/>
    </source>
</evidence>
<evidence type="ECO:0000313" key="2">
    <source>
        <dbReference type="EMBL" id="KAL2325894.1"/>
    </source>
</evidence>
<evidence type="ECO:0000313" key="3">
    <source>
        <dbReference type="Proteomes" id="UP001603857"/>
    </source>
</evidence>
<comment type="caution">
    <text evidence="2">The sequence shown here is derived from an EMBL/GenBank/DDBJ whole genome shotgun (WGS) entry which is preliminary data.</text>
</comment>
<feature type="domain" description="Reverse transcriptase Ty1/copia-type" evidence="1">
    <location>
        <begin position="1"/>
        <end position="56"/>
    </location>
</feature>
<name>A0ABD1LQW3_9FABA</name>
<gene>
    <name evidence="2" type="ORF">Fmac_024952</name>
</gene>